<comment type="caution">
    <text evidence="2">The sequence shown here is derived from an EMBL/GenBank/DDBJ whole genome shotgun (WGS) entry which is preliminary data.</text>
</comment>
<dbReference type="RefSeq" id="WP_163700497.1">
    <property type="nucleotide sequence ID" value="NZ_BLKS01000001.1"/>
</dbReference>
<dbReference type="Proteomes" id="UP000465302">
    <property type="component" value="Unassembled WGS sequence"/>
</dbReference>
<evidence type="ECO:0000313" key="2">
    <source>
        <dbReference type="EMBL" id="GFG50327.1"/>
    </source>
</evidence>
<accession>A0A7I9VZ51</accession>
<protein>
    <submittedName>
        <fullName evidence="2">Uncharacterized protein</fullName>
    </submittedName>
</protein>
<dbReference type="AlphaFoldDB" id="A0A7I9VZ51"/>
<evidence type="ECO:0000313" key="3">
    <source>
        <dbReference type="Proteomes" id="UP000465302"/>
    </source>
</evidence>
<dbReference type="EMBL" id="BLKS01000001">
    <property type="protein sequence ID" value="GFG50327.1"/>
    <property type="molecule type" value="Genomic_DNA"/>
</dbReference>
<reference evidence="2 3" key="1">
    <citation type="journal article" date="2019" name="Emerg. Microbes Infect.">
        <title>Comprehensive subspecies identification of 175 nontuberculous mycobacteria species based on 7547 genomic profiles.</title>
        <authorList>
            <person name="Matsumoto Y."/>
            <person name="Kinjo T."/>
            <person name="Motooka D."/>
            <person name="Nabeya D."/>
            <person name="Jung N."/>
            <person name="Uechi K."/>
            <person name="Horii T."/>
            <person name="Iida T."/>
            <person name="Fujita J."/>
            <person name="Nakamura S."/>
        </authorList>
    </citation>
    <scope>NUCLEOTIDE SEQUENCE [LARGE SCALE GENOMIC DNA]</scope>
    <source>
        <strain evidence="2 3">JCM 6377</strain>
    </source>
</reference>
<feature type="region of interest" description="Disordered" evidence="1">
    <location>
        <begin position="1"/>
        <end position="22"/>
    </location>
</feature>
<evidence type="ECO:0000256" key="1">
    <source>
        <dbReference type="SAM" id="MobiDB-lite"/>
    </source>
</evidence>
<name>A0A7I9VZ51_MYCAG</name>
<organism evidence="2 3">
    <name type="scientific">Mycolicibacterium agri</name>
    <name type="common">Mycobacterium agri</name>
    <dbReference type="NCBI Taxonomy" id="36811"/>
    <lineage>
        <taxon>Bacteria</taxon>
        <taxon>Bacillati</taxon>
        <taxon>Actinomycetota</taxon>
        <taxon>Actinomycetes</taxon>
        <taxon>Mycobacteriales</taxon>
        <taxon>Mycobacteriaceae</taxon>
        <taxon>Mycolicibacterium</taxon>
    </lineage>
</organism>
<sequence length="57" mass="5796">MAPSQDAAETKRSAVREAIGPSTCRSTAAKAMLQPLPAIPAQGSATVDQANSAQVRS</sequence>
<gene>
    <name evidence="2" type="ORF">MAGR_17680</name>
</gene>
<proteinExistence type="predicted"/>